<dbReference type="CDD" id="cd01558">
    <property type="entry name" value="D-AAT_like"/>
    <property type="match status" value="1"/>
</dbReference>
<dbReference type="AlphaFoldDB" id="A0A316C832"/>
<dbReference type="EC" id="2.6.1.42" evidence="7"/>
<comment type="caution">
    <text evidence="14">The sequence shown here is derived from an EMBL/GenBank/DDBJ whole genome shotgun (WGS) entry which is preliminary data.</text>
</comment>
<gene>
    <name evidence="14" type="ORF">C7441_102383</name>
</gene>
<dbReference type="NCBIfam" id="NF005209">
    <property type="entry name" value="PRK06680.1"/>
    <property type="match status" value="1"/>
</dbReference>
<evidence type="ECO:0000256" key="8">
    <source>
        <dbReference type="ARBA" id="ARBA00014472"/>
    </source>
</evidence>
<dbReference type="GO" id="GO:0009082">
    <property type="term" value="P:branched-chain amino acid biosynthetic process"/>
    <property type="evidence" value="ECO:0007669"/>
    <property type="project" value="UniProtKB-KW"/>
</dbReference>
<dbReference type="Pfam" id="PF01063">
    <property type="entry name" value="Aminotran_4"/>
    <property type="match status" value="1"/>
</dbReference>
<keyword evidence="10" id="KW-0028">Amino-acid biosynthesis</keyword>
<dbReference type="PANTHER" id="PTHR42743">
    <property type="entry name" value="AMINO-ACID AMINOTRANSFERASE"/>
    <property type="match status" value="1"/>
</dbReference>
<evidence type="ECO:0000256" key="10">
    <source>
        <dbReference type="ARBA" id="ARBA00023304"/>
    </source>
</evidence>
<dbReference type="PANTHER" id="PTHR42743:SF11">
    <property type="entry name" value="AMINODEOXYCHORISMATE LYASE"/>
    <property type="match status" value="1"/>
</dbReference>
<proteinExistence type="inferred from homology"/>
<comment type="catalytic activity">
    <reaction evidence="11">
        <text>L-valine + 2-oxoglutarate = 3-methyl-2-oxobutanoate + L-glutamate</text>
        <dbReference type="Rhea" id="RHEA:24813"/>
        <dbReference type="ChEBI" id="CHEBI:11851"/>
        <dbReference type="ChEBI" id="CHEBI:16810"/>
        <dbReference type="ChEBI" id="CHEBI:29985"/>
        <dbReference type="ChEBI" id="CHEBI:57762"/>
        <dbReference type="EC" id="2.6.1.42"/>
    </reaction>
</comment>
<evidence type="ECO:0000256" key="5">
    <source>
        <dbReference type="ARBA" id="ARBA00005072"/>
    </source>
</evidence>
<evidence type="ECO:0000256" key="11">
    <source>
        <dbReference type="ARBA" id="ARBA00048212"/>
    </source>
</evidence>
<keyword evidence="15" id="KW-1185">Reference proteome</keyword>
<keyword evidence="9" id="KW-0663">Pyridoxal phosphate</keyword>
<comment type="pathway">
    <text evidence="4">Amino-acid biosynthesis; L-valine biosynthesis; L-valine from pyruvate: step 4/4.</text>
</comment>
<dbReference type="GO" id="GO:0008652">
    <property type="term" value="P:amino acid biosynthetic process"/>
    <property type="evidence" value="ECO:0007669"/>
    <property type="project" value="UniProtKB-ARBA"/>
</dbReference>
<dbReference type="FunFam" id="3.20.10.10:FF:000002">
    <property type="entry name" value="D-alanine aminotransferase"/>
    <property type="match status" value="1"/>
</dbReference>
<dbReference type="InterPro" id="IPR043131">
    <property type="entry name" value="BCAT-like_N"/>
</dbReference>
<comment type="cofactor">
    <cofactor evidence="1">
        <name>pyridoxal 5'-phosphate</name>
        <dbReference type="ChEBI" id="CHEBI:597326"/>
    </cofactor>
</comment>
<evidence type="ECO:0000256" key="1">
    <source>
        <dbReference type="ARBA" id="ARBA00001933"/>
    </source>
</evidence>
<dbReference type="InterPro" id="IPR001544">
    <property type="entry name" value="Aminotrans_IV"/>
</dbReference>
<evidence type="ECO:0000256" key="4">
    <source>
        <dbReference type="ARBA" id="ARBA00004931"/>
    </source>
</evidence>
<dbReference type="GO" id="GO:0004084">
    <property type="term" value="F:branched-chain-amino-acid transaminase activity"/>
    <property type="evidence" value="ECO:0007669"/>
    <property type="project" value="UniProtKB-EC"/>
</dbReference>
<evidence type="ECO:0000256" key="13">
    <source>
        <dbReference type="ARBA" id="ARBA00049229"/>
    </source>
</evidence>
<reference evidence="14 15" key="1">
    <citation type="submission" date="2018-05" db="EMBL/GenBank/DDBJ databases">
        <title>Genomic Encyclopedia of Type Strains, Phase IV (KMG-IV): sequencing the most valuable type-strain genomes for metagenomic binning, comparative biology and taxonomic classification.</title>
        <authorList>
            <person name="Goeker M."/>
        </authorList>
    </citation>
    <scope>NUCLEOTIDE SEQUENCE [LARGE SCALE GENOMIC DNA]</scope>
    <source>
        <strain evidence="14 15">DSM 6986</strain>
    </source>
</reference>
<keyword evidence="10" id="KW-0100">Branched-chain amino acid biosynthesis</keyword>
<dbReference type="Gene3D" id="3.20.10.10">
    <property type="entry name" value="D-amino Acid Aminotransferase, subunit A, domain 2"/>
    <property type="match status" value="1"/>
</dbReference>
<accession>A0A316C832</accession>
<evidence type="ECO:0000256" key="7">
    <source>
        <dbReference type="ARBA" id="ARBA00013053"/>
    </source>
</evidence>
<evidence type="ECO:0000256" key="3">
    <source>
        <dbReference type="ARBA" id="ARBA00004824"/>
    </source>
</evidence>
<sequence>MERIVYVNGEYVPEQEAKVSVFDRGFLFADGVYEVTAVLNGKLVDFDGHMRRLHRSLSELQMAMPCDEGELLAIHRAMIEKNALVEGMIYMQITRGAADRDFTFPASATPTLVMFTQTRSIIDSAQAKTGVRVVTVEDLRWGRRDIKTVQLLYPSMAKMIAQGKGADDAWLVQDGMVTEGTSNNTYIVTADGTIVTRDLSHDILPGITRAAVLRCARELQMKVEERAFSVEEALAAREAFSSSATGFVSPVVEIDGKALGDGQPGPVARRLRQVYIEESLKAAI</sequence>
<dbReference type="Proteomes" id="UP000245396">
    <property type="component" value="Unassembled WGS sequence"/>
</dbReference>
<dbReference type="OrthoDB" id="9805628at2"/>
<dbReference type="STRING" id="1192868.GCA_000304395_03617"/>
<comment type="catalytic activity">
    <reaction evidence="13">
        <text>L-leucine + 2-oxoglutarate = 4-methyl-2-oxopentanoate + L-glutamate</text>
        <dbReference type="Rhea" id="RHEA:18321"/>
        <dbReference type="ChEBI" id="CHEBI:16810"/>
        <dbReference type="ChEBI" id="CHEBI:17865"/>
        <dbReference type="ChEBI" id="CHEBI:29985"/>
        <dbReference type="ChEBI" id="CHEBI:57427"/>
        <dbReference type="EC" id="2.6.1.42"/>
    </reaction>
</comment>
<dbReference type="EMBL" id="QGGG01000002">
    <property type="protein sequence ID" value="PWJ85935.1"/>
    <property type="molecule type" value="Genomic_DNA"/>
</dbReference>
<dbReference type="GO" id="GO:0005829">
    <property type="term" value="C:cytosol"/>
    <property type="evidence" value="ECO:0007669"/>
    <property type="project" value="TreeGrafter"/>
</dbReference>
<comment type="pathway">
    <text evidence="3">Amino-acid biosynthesis; L-isoleucine biosynthesis; L-isoleucine from 2-oxobutanoate: step 4/4.</text>
</comment>
<comment type="catalytic activity">
    <reaction evidence="12">
        <text>L-isoleucine + 2-oxoglutarate = (S)-3-methyl-2-oxopentanoate + L-glutamate</text>
        <dbReference type="Rhea" id="RHEA:24801"/>
        <dbReference type="ChEBI" id="CHEBI:16810"/>
        <dbReference type="ChEBI" id="CHEBI:29985"/>
        <dbReference type="ChEBI" id="CHEBI:35146"/>
        <dbReference type="ChEBI" id="CHEBI:58045"/>
        <dbReference type="EC" id="2.6.1.42"/>
    </reaction>
</comment>
<evidence type="ECO:0000256" key="9">
    <source>
        <dbReference type="ARBA" id="ARBA00022898"/>
    </source>
</evidence>
<comment type="similarity">
    <text evidence="6">Belongs to the class-IV pyridoxal-phosphate-dependent aminotransferase family.</text>
</comment>
<dbReference type="RefSeq" id="WP_109611854.1">
    <property type="nucleotide sequence ID" value="NZ_QGGG01000002.1"/>
</dbReference>
<organism evidence="14 15">
    <name type="scientific">Pseudaminobacter salicylatoxidans</name>
    <dbReference type="NCBI Taxonomy" id="93369"/>
    <lineage>
        <taxon>Bacteria</taxon>
        <taxon>Pseudomonadati</taxon>
        <taxon>Pseudomonadota</taxon>
        <taxon>Alphaproteobacteria</taxon>
        <taxon>Hyphomicrobiales</taxon>
        <taxon>Phyllobacteriaceae</taxon>
        <taxon>Pseudaminobacter</taxon>
    </lineage>
</organism>
<dbReference type="InterPro" id="IPR036038">
    <property type="entry name" value="Aminotransferase-like"/>
</dbReference>
<evidence type="ECO:0000313" key="14">
    <source>
        <dbReference type="EMBL" id="PWJ85935.1"/>
    </source>
</evidence>
<dbReference type="SUPFAM" id="SSF56752">
    <property type="entry name" value="D-aminoacid aminotransferase-like PLP-dependent enzymes"/>
    <property type="match status" value="1"/>
</dbReference>
<protein>
    <recommendedName>
        <fullName evidence="8">Probable branched-chain-amino-acid aminotransferase</fullName>
        <ecNumber evidence="7">2.6.1.42</ecNumber>
    </recommendedName>
</protein>
<dbReference type="Gene3D" id="3.30.470.10">
    <property type="match status" value="1"/>
</dbReference>
<comment type="function">
    <text evidence="2">Acts on leucine, isoleucine and valine.</text>
</comment>
<evidence type="ECO:0000256" key="12">
    <source>
        <dbReference type="ARBA" id="ARBA00048798"/>
    </source>
</evidence>
<evidence type="ECO:0000313" key="15">
    <source>
        <dbReference type="Proteomes" id="UP000245396"/>
    </source>
</evidence>
<evidence type="ECO:0000256" key="6">
    <source>
        <dbReference type="ARBA" id="ARBA00009320"/>
    </source>
</evidence>
<dbReference type="InterPro" id="IPR043132">
    <property type="entry name" value="BCAT-like_C"/>
</dbReference>
<comment type="pathway">
    <text evidence="5">Amino-acid biosynthesis; L-leucine biosynthesis; L-leucine from 3-methyl-2-oxobutanoate: step 4/4.</text>
</comment>
<dbReference type="InterPro" id="IPR050571">
    <property type="entry name" value="Class-IV_PLP-Dep_Aminotrnsfr"/>
</dbReference>
<name>A0A316C832_PSESE</name>
<evidence type="ECO:0000256" key="2">
    <source>
        <dbReference type="ARBA" id="ARBA00003109"/>
    </source>
</evidence>